<dbReference type="RefSeq" id="WP_197310250.1">
    <property type="nucleotide sequence ID" value="NZ_JADZLT010000041.1"/>
</dbReference>
<evidence type="ECO:0000313" key="1">
    <source>
        <dbReference type="EMBL" id="MBH0237150.1"/>
    </source>
</evidence>
<dbReference type="InterPro" id="IPR049874">
    <property type="entry name" value="ROK_cs"/>
</dbReference>
<dbReference type="GO" id="GO:0004396">
    <property type="term" value="F:hexokinase activity"/>
    <property type="evidence" value="ECO:0007669"/>
    <property type="project" value="TreeGrafter"/>
</dbReference>
<sequence>MAAIRLGIDIGGTKIEALGLAPDGAVTERLRLSTPAGYDDLIAAVRDLVAKFEAAKGPVVSIGVGAPGSRSPRSGLWRNCNILSCNGRDLGGDLGAALGRAIRIENDANCFALSEAIGGAAAGKRIVYALTLGTGLGGGFVCDGVIHTGINGTAGEAGHVPMPRPTVEELGVGPCYCGRIACAEQFLSGTGFAADHARATGRDVPATEVAALAAAGDPDAVAAAGRLADRLARYGGLLATLIDPDVIVLGGGLARMPGLIEAASAAVAHHTFGDEAVAVFAASRFEGYGGARGAALLWPRAEAENPA</sequence>
<dbReference type="InterPro" id="IPR000600">
    <property type="entry name" value="ROK"/>
</dbReference>
<dbReference type="InterPro" id="IPR043129">
    <property type="entry name" value="ATPase_NBD"/>
</dbReference>
<reference evidence="1" key="1">
    <citation type="submission" date="2020-12" db="EMBL/GenBank/DDBJ databases">
        <title>Methylobrevis albus sp. nov., isolated from fresh water lack sediment.</title>
        <authorList>
            <person name="Zou Q."/>
        </authorList>
    </citation>
    <scope>NUCLEOTIDE SEQUENCE</scope>
    <source>
        <strain evidence="1">L22</strain>
    </source>
</reference>
<dbReference type="EMBL" id="JADZLT010000041">
    <property type="protein sequence ID" value="MBH0237150.1"/>
    <property type="molecule type" value="Genomic_DNA"/>
</dbReference>
<gene>
    <name evidence="1" type="ORF">I5731_04895</name>
</gene>
<dbReference type="AlphaFoldDB" id="A0A931HZ63"/>
<dbReference type="SUPFAM" id="SSF53067">
    <property type="entry name" value="Actin-like ATPase domain"/>
    <property type="match status" value="1"/>
</dbReference>
<dbReference type="PANTHER" id="PTHR18964">
    <property type="entry name" value="ROK (REPRESSOR, ORF, KINASE) FAMILY"/>
    <property type="match status" value="1"/>
</dbReference>
<dbReference type="PANTHER" id="PTHR18964:SF174">
    <property type="entry name" value="D-ALLOSE KINASE-RELATED"/>
    <property type="match status" value="1"/>
</dbReference>
<name>A0A931HZ63_9HYPH</name>
<comment type="caution">
    <text evidence="1">The sequence shown here is derived from an EMBL/GenBank/DDBJ whole genome shotgun (WGS) entry which is preliminary data.</text>
</comment>
<accession>A0A931HZ63</accession>
<keyword evidence="2" id="KW-1185">Reference proteome</keyword>
<proteinExistence type="predicted"/>
<protein>
    <submittedName>
        <fullName evidence="1">ROK family protein</fullName>
    </submittedName>
</protein>
<dbReference type="Pfam" id="PF00480">
    <property type="entry name" value="ROK"/>
    <property type="match status" value="1"/>
</dbReference>
<dbReference type="Proteomes" id="UP000631694">
    <property type="component" value="Unassembled WGS sequence"/>
</dbReference>
<evidence type="ECO:0000313" key="2">
    <source>
        <dbReference type="Proteomes" id="UP000631694"/>
    </source>
</evidence>
<organism evidence="1 2">
    <name type="scientific">Methylobrevis albus</name>
    <dbReference type="NCBI Taxonomy" id="2793297"/>
    <lineage>
        <taxon>Bacteria</taxon>
        <taxon>Pseudomonadati</taxon>
        <taxon>Pseudomonadota</taxon>
        <taxon>Alphaproteobacteria</taxon>
        <taxon>Hyphomicrobiales</taxon>
        <taxon>Pleomorphomonadaceae</taxon>
        <taxon>Methylobrevis</taxon>
    </lineage>
</organism>
<dbReference type="Gene3D" id="3.30.420.40">
    <property type="match status" value="2"/>
</dbReference>
<dbReference type="PROSITE" id="PS01125">
    <property type="entry name" value="ROK"/>
    <property type="match status" value="1"/>
</dbReference>